<keyword evidence="1" id="KW-0812">Transmembrane</keyword>
<keyword evidence="1" id="KW-1133">Transmembrane helix</keyword>
<dbReference type="EMBL" id="CAEY01001359">
    <property type="status" value="NOT_ANNOTATED_CDS"/>
    <property type="molecule type" value="Genomic_DNA"/>
</dbReference>
<dbReference type="AlphaFoldDB" id="T1K262"/>
<name>T1K262_TETUR</name>
<reference evidence="2" key="2">
    <citation type="submission" date="2015-06" db="UniProtKB">
        <authorList>
            <consortium name="EnsemblMetazoa"/>
        </authorList>
    </citation>
    <scope>IDENTIFICATION</scope>
</reference>
<feature type="transmembrane region" description="Helical" evidence="1">
    <location>
        <begin position="21"/>
        <end position="39"/>
    </location>
</feature>
<dbReference type="EnsemblMetazoa" id="tetur04g03870.1">
    <property type="protein sequence ID" value="tetur04g03870.1"/>
    <property type="gene ID" value="tetur04g03870"/>
</dbReference>
<dbReference type="HOGENOM" id="CLU_567829_0_0_1"/>
<protein>
    <submittedName>
        <fullName evidence="2">Uncharacterized protein</fullName>
    </submittedName>
</protein>
<dbReference type="Proteomes" id="UP000015104">
    <property type="component" value="Unassembled WGS sequence"/>
</dbReference>
<organism evidence="2 3">
    <name type="scientific">Tetranychus urticae</name>
    <name type="common">Two-spotted spider mite</name>
    <dbReference type="NCBI Taxonomy" id="32264"/>
    <lineage>
        <taxon>Eukaryota</taxon>
        <taxon>Metazoa</taxon>
        <taxon>Ecdysozoa</taxon>
        <taxon>Arthropoda</taxon>
        <taxon>Chelicerata</taxon>
        <taxon>Arachnida</taxon>
        <taxon>Acari</taxon>
        <taxon>Acariformes</taxon>
        <taxon>Trombidiformes</taxon>
        <taxon>Prostigmata</taxon>
        <taxon>Eleutherengona</taxon>
        <taxon>Raphignathae</taxon>
        <taxon>Tetranychoidea</taxon>
        <taxon>Tetranychidae</taxon>
        <taxon>Tetranychus</taxon>
    </lineage>
</organism>
<keyword evidence="3" id="KW-1185">Reference proteome</keyword>
<sequence>MDNLNQVTLSSSPALRKRIGFLVHLLITAICTVQIYSIAIDYLYGEITTKVNLTTPKTFTLPNVSLCFPFLGLINLTIADQHFQNFSAILKNRPFFDDYDTHRDTYTEIYSLLATLTTSQLKGLLKDIGRVTPMIKLTPIYRTNDSITGQRRVDVKSSCEITRYFRQPSFCLTIRCFNETKQPLEYVRADILQQPHNGDMMRIKLSPNVTMMAPSVDIVFTAANHLTHGKKQSAYRIGFTKENPATYVITYTKIINILIQDDYEISCFNYSLIGYLSRDDYFDRCLNNASSTTTGTAFYGTVQHFKDTRVLMSGFRQFYDEYLNPNEAEREKKRKFYKYCRKYCSHQANRPDCYQEIFNPIGFRTIHRSDGIYEIVVRAPATPFELNQYYPEYTLLDLLIYFASSLNFWFGLSLISLSEQLLNFYCNLFVREKKPKNNSTIKLSKAKVVSSKPIEVLVAQPRRPRVTKLKDIPNEIPIVYY</sequence>
<keyword evidence="1" id="KW-0472">Membrane</keyword>
<accession>T1K262</accession>
<evidence type="ECO:0000256" key="1">
    <source>
        <dbReference type="SAM" id="Phobius"/>
    </source>
</evidence>
<proteinExistence type="predicted"/>
<evidence type="ECO:0000313" key="2">
    <source>
        <dbReference type="EnsemblMetazoa" id="tetur04g03870.1"/>
    </source>
</evidence>
<reference evidence="3" key="1">
    <citation type="submission" date="2011-08" db="EMBL/GenBank/DDBJ databases">
        <authorList>
            <person name="Rombauts S."/>
        </authorList>
    </citation>
    <scope>NUCLEOTIDE SEQUENCE</scope>
    <source>
        <strain evidence="3">London</strain>
    </source>
</reference>
<evidence type="ECO:0000313" key="3">
    <source>
        <dbReference type="Proteomes" id="UP000015104"/>
    </source>
</evidence>